<evidence type="ECO:0000313" key="9">
    <source>
        <dbReference type="Proteomes" id="UP000256690"/>
    </source>
</evidence>
<comment type="caution">
    <text evidence="8">The sequence shown here is derived from an EMBL/GenBank/DDBJ whole genome shotgun (WGS) entry which is preliminary data.</text>
</comment>
<proteinExistence type="predicted"/>
<gene>
    <name evidence="8" type="ORF">DSM5745_06509</name>
</gene>
<evidence type="ECO:0000256" key="1">
    <source>
        <dbReference type="ARBA" id="ARBA00004123"/>
    </source>
</evidence>
<keyword evidence="3" id="KW-0862">Zinc</keyword>
<dbReference type="GeneID" id="38116879"/>
<keyword evidence="9" id="KW-1185">Reference proteome</keyword>
<name>A0A3D8RR01_9EURO</name>
<dbReference type="Proteomes" id="UP000256690">
    <property type="component" value="Unassembled WGS sequence"/>
</dbReference>
<evidence type="ECO:0000256" key="7">
    <source>
        <dbReference type="ARBA" id="ARBA00023242"/>
    </source>
</evidence>
<dbReference type="CDD" id="cd12148">
    <property type="entry name" value="fungal_TF_MHR"/>
    <property type="match status" value="1"/>
</dbReference>
<dbReference type="PANTHER" id="PTHR47782">
    <property type="entry name" value="ZN(II)2CYS6 TRANSCRIPTION FACTOR (EUROFUNG)-RELATED"/>
    <property type="match status" value="1"/>
</dbReference>
<evidence type="ECO:0000313" key="8">
    <source>
        <dbReference type="EMBL" id="RDW76517.1"/>
    </source>
</evidence>
<keyword evidence="2" id="KW-0479">Metal-binding</keyword>
<reference evidence="8 9" key="1">
    <citation type="journal article" date="2018" name="IMA Fungus">
        <title>IMA Genome-F 9: Draft genome sequence of Annulohypoxylon stygium, Aspergillus mulundensis, Berkeleyomyces basicola (syn. Thielaviopsis basicola), Ceratocystis smalleyi, two Cercospora beticola strains, Coleophoma cylindrospora, Fusarium fracticaudum, Phialophora cf. hyalina, and Morchella septimelata.</title>
        <authorList>
            <person name="Wingfield B.D."/>
            <person name="Bills G.F."/>
            <person name="Dong Y."/>
            <person name="Huang W."/>
            <person name="Nel W.J."/>
            <person name="Swalarsk-Parry B.S."/>
            <person name="Vaghefi N."/>
            <person name="Wilken P.M."/>
            <person name="An Z."/>
            <person name="de Beer Z.W."/>
            <person name="De Vos L."/>
            <person name="Chen L."/>
            <person name="Duong T.A."/>
            <person name="Gao Y."/>
            <person name="Hammerbacher A."/>
            <person name="Kikkert J.R."/>
            <person name="Li Y."/>
            <person name="Li H."/>
            <person name="Li K."/>
            <person name="Li Q."/>
            <person name="Liu X."/>
            <person name="Ma X."/>
            <person name="Naidoo K."/>
            <person name="Pethybridge S.J."/>
            <person name="Sun J."/>
            <person name="Steenkamp E.T."/>
            <person name="van der Nest M.A."/>
            <person name="van Wyk S."/>
            <person name="Wingfield M.J."/>
            <person name="Xiong C."/>
            <person name="Yue Q."/>
            <person name="Zhang X."/>
        </authorList>
    </citation>
    <scope>NUCLEOTIDE SEQUENCE [LARGE SCALE GENOMIC DNA]</scope>
    <source>
        <strain evidence="8 9">DSM 5745</strain>
    </source>
</reference>
<protein>
    <recommendedName>
        <fullName evidence="10">Transcription factor domain-containing protein</fullName>
    </recommendedName>
</protein>
<keyword evidence="7" id="KW-0539">Nucleus</keyword>
<dbReference type="OrthoDB" id="4121200at2759"/>
<evidence type="ECO:0008006" key="10">
    <source>
        <dbReference type="Google" id="ProtNLM"/>
    </source>
</evidence>
<keyword evidence="6" id="KW-0804">Transcription</keyword>
<dbReference type="InterPro" id="IPR052202">
    <property type="entry name" value="Yeast_MetPath_Reg"/>
</dbReference>
<dbReference type="GO" id="GO:0046872">
    <property type="term" value="F:metal ion binding"/>
    <property type="evidence" value="ECO:0007669"/>
    <property type="project" value="UniProtKB-KW"/>
</dbReference>
<evidence type="ECO:0000256" key="3">
    <source>
        <dbReference type="ARBA" id="ARBA00022833"/>
    </source>
</evidence>
<dbReference type="GO" id="GO:0043565">
    <property type="term" value="F:sequence-specific DNA binding"/>
    <property type="evidence" value="ECO:0007669"/>
    <property type="project" value="TreeGrafter"/>
</dbReference>
<evidence type="ECO:0000256" key="2">
    <source>
        <dbReference type="ARBA" id="ARBA00022723"/>
    </source>
</evidence>
<comment type="subcellular location">
    <subcellularLocation>
        <location evidence="1">Nucleus</location>
    </subcellularLocation>
</comment>
<dbReference type="EMBL" id="PVWQ01000007">
    <property type="protein sequence ID" value="RDW76517.1"/>
    <property type="molecule type" value="Genomic_DNA"/>
</dbReference>
<evidence type="ECO:0000256" key="6">
    <source>
        <dbReference type="ARBA" id="ARBA00023163"/>
    </source>
</evidence>
<dbReference type="GO" id="GO:0045944">
    <property type="term" value="P:positive regulation of transcription by RNA polymerase II"/>
    <property type="evidence" value="ECO:0007669"/>
    <property type="project" value="TreeGrafter"/>
</dbReference>
<dbReference type="AlphaFoldDB" id="A0A3D8RR01"/>
<sequence length="417" mass="46824">MLKVHAEQSAIANSSFSLLSRIQAMLLYAFHALHGESTSRVVHIVGVVMRFAIAHRFHCIRHDGTHETEMKIKAWWCIYMYASLSHESLTSISTAAARLDKVVTITLRIPPYPPAEWIETPPYENKPEPQYFAPWASSRIAGDAEGALYSFDLRYFVHMSKIRQIQSEILSNTRKLAAASVPRYLKEMGAEIDRWAESDRVFANGYASSTCIFVLARLFPLVPDKLDRETHLNSGTQSQGQGQGHASPLGKVYVAHMTRVVLYSSVPFGTASHTADELLQSCCASCATFRALQKRRQIPKHWFDMLFLFQVGVTMLYLVWQRAVPISRALDRAVRDYTVILSIFADRSQHADVYRDCMDVLASGVLRASPAGNIDAELRRDLAFLVCQIEENGLASRTFTMLEEMCRGGNVPEGGDK</sequence>
<keyword evidence="4" id="KW-0805">Transcription regulation</keyword>
<dbReference type="STRING" id="1810919.A0A3D8RR01"/>
<organism evidence="8 9">
    <name type="scientific">Aspergillus mulundensis</name>
    <dbReference type="NCBI Taxonomy" id="1810919"/>
    <lineage>
        <taxon>Eukaryota</taxon>
        <taxon>Fungi</taxon>
        <taxon>Dikarya</taxon>
        <taxon>Ascomycota</taxon>
        <taxon>Pezizomycotina</taxon>
        <taxon>Eurotiomycetes</taxon>
        <taxon>Eurotiomycetidae</taxon>
        <taxon>Eurotiales</taxon>
        <taxon>Aspergillaceae</taxon>
        <taxon>Aspergillus</taxon>
        <taxon>Aspergillus subgen. Nidulantes</taxon>
    </lineage>
</organism>
<accession>A0A3D8RR01</accession>
<dbReference type="GO" id="GO:0005634">
    <property type="term" value="C:nucleus"/>
    <property type="evidence" value="ECO:0007669"/>
    <property type="project" value="UniProtKB-SubCell"/>
</dbReference>
<evidence type="ECO:0000256" key="5">
    <source>
        <dbReference type="ARBA" id="ARBA00023125"/>
    </source>
</evidence>
<keyword evidence="5" id="KW-0238">DNA-binding</keyword>
<dbReference type="PANTHER" id="PTHR47782:SF12">
    <property type="entry name" value="ZN(II)2CYS6 TRANSCRIPTION FACTOR (EUROFUNG)"/>
    <property type="match status" value="1"/>
</dbReference>
<evidence type="ECO:0000256" key="4">
    <source>
        <dbReference type="ARBA" id="ARBA00023015"/>
    </source>
</evidence>
<dbReference type="RefSeq" id="XP_026602829.1">
    <property type="nucleotide sequence ID" value="XM_026748525.1"/>
</dbReference>
<dbReference type="GO" id="GO:0000981">
    <property type="term" value="F:DNA-binding transcription factor activity, RNA polymerase II-specific"/>
    <property type="evidence" value="ECO:0007669"/>
    <property type="project" value="TreeGrafter"/>
</dbReference>